<dbReference type="eggNOG" id="COG1696">
    <property type="taxonomic scope" value="Bacteria"/>
</dbReference>
<dbReference type="AlphaFoldDB" id="D7CJ64"/>
<reference evidence="10" key="1">
    <citation type="journal article" date="2010" name="Stand. Genomic Sci.">
        <title>Complete genome sequence of Syntrophothermus lipocalidus type strain (TGB-C1T).</title>
        <authorList>
            <consortium name="US DOE Joint Genome Institute (JGI-PGF)"/>
            <person name="Djao O."/>
            <person name="Zhang X."/>
            <person name="Lucas S."/>
            <person name="Lapidus A."/>
            <person name="Glavina Del Rio T."/>
            <person name="Nolan M."/>
            <person name="Tice H."/>
            <person name="Cheng J."/>
            <person name="Han C."/>
            <person name="Tapia R."/>
            <person name="Goodwin L."/>
            <person name="Pitluck S."/>
            <person name="Liolios K."/>
            <person name="Ivanova N."/>
            <person name="Mavromatis K."/>
            <person name="Mikhailova N."/>
            <person name="Ovchinnikova G."/>
            <person name="Pati A."/>
            <person name="Brambilla E."/>
            <person name="Chen A."/>
            <person name="Palaniappan K."/>
            <person name="Land M."/>
            <person name="Hauser L."/>
            <person name="Chang Y."/>
            <person name="Jeffries C."/>
            <person name="Rohde M."/>
            <person name="Sikorski J."/>
            <person name="Spring S."/>
            <person name="Goker M."/>
            <person name="Detter J."/>
            <person name="Woyke T."/>
            <person name="Bristow J."/>
            <person name="Eisen J."/>
            <person name="Markowitz V."/>
            <person name="Hugenholtz P."/>
            <person name="Kyrpides N."/>
            <person name="Klenk H."/>
        </authorList>
    </citation>
    <scope>NUCLEOTIDE SEQUENCE [LARGE SCALE GENOMIC DNA]</scope>
    <source>
        <strain evidence="10">DSM 12680 / TGB-C1</strain>
    </source>
</reference>
<sequence length="410" mass="46091">MIFTTGVFALFFALVLPLYWVLPPRARKYLLIVAGMVFYAYYYVPYLVVVLVMTILTYIAALAILKARDGAGSSKGRARVWLFVGVAASVLVLGYFKYWKMLVSTWNELASRIHMGHPAPVPDILVPMAISFFTFEFIHFVSDVYLGKIDRETVKVPDFALFIFFFPTLVSGPIKRYQGFQKQSQSMPEFALDNLLGGGKRVILGLAQKFILADTIGRFAAPLAAPEAWSAQMLAFAAYAYAFKIYFDFAGYSDMAIGLAQMLGFKVPENFDRPYFQPNIAQFWRHWHMSLSSWIRDYLYIPLGGSRLGFARTLANLIAAFAICGLWHGAAWNFVAWGLWHGFGMVGHRIWHRYLGQRLARFGTPVHFLNVFLTFNFVVAGWVLFASPSLSAAALTYAKLAGACARLIGL</sequence>
<accession>D7CJ64</accession>
<comment type="subcellular location">
    <subcellularLocation>
        <location evidence="1">Cell membrane</location>
        <topology evidence="1">Multi-pass membrane protein</topology>
    </subcellularLocation>
</comment>
<feature type="transmembrane region" description="Helical" evidence="8">
    <location>
        <begin position="50"/>
        <end position="68"/>
    </location>
</feature>
<dbReference type="Pfam" id="PF03062">
    <property type="entry name" value="MBOAT"/>
    <property type="match status" value="1"/>
</dbReference>
<proteinExistence type="inferred from homology"/>
<keyword evidence="3 7" id="KW-1003">Cell membrane</keyword>
<evidence type="ECO:0000256" key="4">
    <source>
        <dbReference type="ARBA" id="ARBA00022692"/>
    </source>
</evidence>
<feature type="transmembrane region" description="Helical" evidence="8">
    <location>
        <begin position="124"/>
        <end position="146"/>
    </location>
</feature>
<dbReference type="PIRSF" id="PIRSF016636">
    <property type="entry name" value="AlgI_DltB"/>
    <property type="match status" value="1"/>
</dbReference>
<dbReference type="PANTHER" id="PTHR13285:SF18">
    <property type="entry name" value="PROTEIN-CYSTEINE N-PALMITOYLTRANSFERASE RASP"/>
    <property type="match status" value="1"/>
</dbReference>
<keyword evidence="5 8" id="KW-1133">Transmembrane helix</keyword>
<gene>
    <name evidence="9" type="ordered locus">Slip_0153</name>
</gene>
<dbReference type="Proteomes" id="UP000000378">
    <property type="component" value="Chromosome"/>
</dbReference>
<feature type="transmembrane region" description="Helical" evidence="8">
    <location>
        <begin position="363"/>
        <end position="385"/>
    </location>
</feature>
<evidence type="ECO:0000256" key="1">
    <source>
        <dbReference type="ARBA" id="ARBA00004651"/>
    </source>
</evidence>
<dbReference type="OrthoDB" id="9805788at2"/>
<evidence type="ECO:0000256" key="2">
    <source>
        <dbReference type="ARBA" id="ARBA00010323"/>
    </source>
</evidence>
<keyword evidence="10" id="KW-1185">Reference proteome</keyword>
<feature type="transmembrane region" description="Helical" evidence="8">
    <location>
        <begin position="80"/>
        <end position="99"/>
    </location>
</feature>
<evidence type="ECO:0000256" key="7">
    <source>
        <dbReference type="PIRNR" id="PIRNR016636"/>
    </source>
</evidence>
<dbReference type="InterPro" id="IPR004299">
    <property type="entry name" value="MBOAT_fam"/>
</dbReference>
<dbReference type="GO" id="GO:0016746">
    <property type="term" value="F:acyltransferase activity"/>
    <property type="evidence" value="ECO:0007669"/>
    <property type="project" value="UniProtKB-KW"/>
</dbReference>
<protein>
    <submittedName>
        <fullName evidence="9">Membrane bound O-acyl transferase MBOAT family protein</fullName>
    </submittedName>
</protein>
<name>D7CJ64_SYNLT</name>
<organism evidence="9 10">
    <name type="scientific">Syntrophothermus lipocalidus (strain DSM 12680 / TGB-C1)</name>
    <dbReference type="NCBI Taxonomy" id="643648"/>
    <lineage>
        <taxon>Bacteria</taxon>
        <taxon>Bacillati</taxon>
        <taxon>Bacillota</taxon>
        <taxon>Clostridia</taxon>
        <taxon>Eubacteriales</taxon>
        <taxon>Syntrophomonadaceae</taxon>
        <taxon>Syntrophothermus</taxon>
    </lineage>
</organism>
<dbReference type="GO" id="GO:0005886">
    <property type="term" value="C:plasma membrane"/>
    <property type="evidence" value="ECO:0007669"/>
    <property type="project" value="UniProtKB-SubCell"/>
</dbReference>
<evidence type="ECO:0000313" key="9">
    <source>
        <dbReference type="EMBL" id="ADI00953.1"/>
    </source>
</evidence>
<evidence type="ECO:0000256" key="3">
    <source>
        <dbReference type="ARBA" id="ARBA00022475"/>
    </source>
</evidence>
<comment type="similarity">
    <text evidence="2 7">Belongs to the membrane-bound acyltransferase family.</text>
</comment>
<dbReference type="InterPro" id="IPR028362">
    <property type="entry name" value="AlgI"/>
</dbReference>
<evidence type="ECO:0000256" key="5">
    <source>
        <dbReference type="ARBA" id="ARBA00022989"/>
    </source>
</evidence>
<dbReference type="EMBL" id="CP002048">
    <property type="protein sequence ID" value="ADI00953.1"/>
    <property type="molecule type" value="Genomic_DNA"/>
</dbReference>
<reference evidence="9 10" key="2">
    <citation type="journal article" date="2010" name="Stand. Genomic Sci.">
        <title>Complete genome sequence of Syntrophothermus lipocalidus type strain (TGB-C1).</title>
        <authorList>
            <person name="Djao O.D."/>
            <person name="Zhang X."/>
            <person name="Lucas S."/>
            <person name="Lapidus A."/>
            <person name="Del Rio T.G."/>
            <person name="Nolan M."/>
            <person name="Tice H."/>
            <person name="Cheng J.F."/>
            <person name="Han C."/>
            <person name="Tapia R."/>
            <person name="Goodwin L."/>
            <person name="Pitluck S."/>
            <person name="Liolios K."/>
            <person name="Ivanova N."/>
            <person name="Mavromatis K."/>
            <person name="Mikhailova N."/>
            <person name="Ovchinnikova G."/>
            <person name="Pati A."/>
            <person name="Brambilla E."/>
            <person name="Chen A."/>
            <person name="Palaniappan K."/>
            <person name="Land M."/>
            <person name="Hauser L."/>
            <person name="Chang Y.J."/>
            <person name="Jeffries C.D."/>
            <person name="Rohde M."/>
            <person name="Sikorski J."/>
            <person name="Spring S."/>
            <person name="Goker M."/>
            <person name="Detter J.C."/>
            <person name="Woyke T."/>
            <person name="Bristow J."/>
            <person name="Eisen J.A."/>
            <person name="Markowitz V."/>
            <person name="Hugenholtz P."/>
            <person name="Kyrpides N.C."/>
            <person name="Klenk H.P."/>
        </authorList>
    </citation>
    <scope>NUCLEOTIDE SEQUENCE [LARGE SCALE GENOMIC DNA]</scope>
    <source>
        <strain evidence="10">DSM 12680 / TGB-C1</strain>
    </source>
</reference>
<dbReference type="GO" id="GO:0042121">
    <property type="term" value="P:alginic acid biosynthetic process"/>
    <property type="evidence" value="ECO:0007669"/>
    <property type="project" value="InterPro"/>
</dbReference>
<dbReference type="KEGG" id="slp:Slip_0153"/>
<keyword evidence="6 7" id="KW-0472">Membrane</keyword>
<feature type="transmembrane region" description="Helical" evidence="8">
    <location>
        <begin position="309"/>
        <end position="328"/>
    </location>
</feature>
<evidence type="ECO:0000256" key="8">
    <source>
        <dbReference type="SAM" id="Phobius"/>
    </source>
</evidence>
<dbReference type="STRING" id="643648.Slip_0153"/>
<feature type="transmembrane region" description="Helical" evidence="8">
    <location>
        <begin position="6"/>
        <end position="22"/>
    </location>
</feature>
<dbReference type="HOGENOM" id="CLU_025255_3_2_9"/>
<keyword evidence="7 9" id="KW-0808">Transferase</keyword>
<dbReference type="RefSeq" id="WP_013174357.1">
    <property type="nucleotide sequence ID" value="NC_014220.1"/>
</dbReference>
<evidence type="ECO:0000256" key="6">
    <source>
        <dbReference type="ARBA" id="ARBA00023136"/>
    </source>
</evidence>
<keyword evidence="4 8" id="KW-0812">Transmembrane</keyword>
<dbReference type="InterPro" id="IPR051085">
    <property type="entry name" value="MB_O-acyltransferase"/>
</dbReference>
<evidence type="ECO:0000313" key="10">
    <source>
        <dbReference type="Proteomes" id="UP000000378"/>
    </source>
</evidence>
<dbReference type="PIRSF" id="PIRSF500217">
    <property type="entry name" value="AlgI"/>
    <property type="match status" value="1"/>
</dbReference>
<dbReference type="PANTHER" id="PTHR13285">
    <property type="entry name" value="ACYLTRANSFERASE"/>
    <property type="match status" value="1"/>
</dbReference>
<dbReference type="InterPro" id="IPR024194">
    <property type="entry name" value="Ac/AlaTfrase_AlgI/DltB"/>
</dbReference>
<keyword evidence="7" id="KW-0012">Acyltransferase</keyword>